<evidence type="ECO:0000313" key="1">
    <source>
        <dbReference type="EMBL" id="TCU11798.1"/>
    </source>
</evidence>
<comment type="caution">
    <text evidence="1">The sequence shown here is derived from an EMBL/GenBank/DDBJ whole genome shotgun (WGS) entry which is preliminary data.</text>
</comment>
<dbReference type="EMBL" id="SMBI01000036">
    <property type="protein sequence ID" value="TCU11798.1"/>
    <property type="molecule type" value="Genomic_DNA"/>
</dbReference>
<name>A0AAX2Q9V6_9HYPH</name>
<protein>
    <submittedName>
        <fullName evidence="1">Uncharacterized protein</fullName>
    </submittedName>
</protein>
<accession>A0AAX2Q9V6</accession>
<dbReference type="AlphaFoldDB" id="A0AAX2Q9V6"/>
<sequence length="61" mass="7090">MVCFLTVGPDERLNPCIRHPLLFATRPFLKINNRSNCVLLRSWYFLPRGNVIKLAKEFIAS</sequence>
<organism evidence="1 2">
    <name type="scientific">Rhizobium laguerreae</name>
    <dbReference type="NCBI Taxonomy" id="1076926"/>
    <lineage>
        <taxon>Bacteria</taxon>
        <taxon>Pseudomonadati</taxon>
        <taxon>Pseudomonadota</taxon>
        <taxon>Alphaproteobacteria</taxon>
        <taxon>Hyphomicrobiales</taxon>
        <taxon>Rhizobiaceae</taxon>
        <taxon>Rhizobium/Agrobacterium group</taxon>
        <taxon>Rhizobium</taxon>
    </lineage>
</organism>
<reference evidence="1 2" key="1">
    <citation type="submission" date="2019-03" db="EMBL/GenBank/DDBJ databases">
        <title>Genomic Encyclopedia of Type Strains, Phase IV (KMG-V): Genome sequencing to study the core and pangenomes of soil and plant-associated prokaryotes.</title>
        <authorList>
            <person name="Whitman W."/>
        </authorList>
    </citation>
    <scope>NUCLEOTIDE SEQUENCE [LARGE SCALE GENOMIC DNA]</scope>
    <source>
        <strain evidence="1 2">FB403</strain>
    </source>
</reference>
<gene>
    <name evidence="1" type="ORF">EV131_1364</name>
</gene>
<proteinExistence type="predicted"/>
<evidence type="ECO:0000313" key="2">
    <source>
        <dbReference type="Proteomes" id="UP000295021"/>
    </source>
</evidence>
<dbReference type="Proteomes" id="UP000295021">
    <property type="component" value="Unassembled WGS sequence"/>
</dbReference>